<dbReference type="Gene3D" id="2.80.10.50">
    <property type="match status" value="2"/>
</dbReference>
<evidence type="ECO:0000313" key="4">
    <source>
        <dbReference type="Proteomes" id="UP000076154"/>
    </source>
</evidence>
<dbReference type="EMBL" id="LUEZ02000077">
    <property type="protein sequence ID" value="RDB19628.1"/>
    <property type="molecule type" value="Genomic_DNA"/>
</dbReference>
<feature type="signal peptide" evidence="1">
    <location>
        <begin position="1"/>
        <end position="18"/>
    </location>
</feature>
<dbReference type="Pfam" id="PF00652">
    <property type="entry name" value="Ricin_B_lectin"/>
    <property type="match status" value="1"/>
</dbReference>
<feature type="chain" id="PRO_5016794021" evidence="1">
    <location>
        <begin position="19"/>
        <end position="306"/>
    </location>
</feature>
<evidence type="ECO:0000259" key="2">
    <source>
        <dbReference type="SMART" id="SM00458"/>
    </source>
</evidence>
<organism evidence="3 4">
    <name type="scientific">Hypsizygus marmoreus</name>
    <name type="common">White beech mushroom</name>
    <name type="synonym">Agaricus marmoreus</name>
    <dbReference type="NCBI Taxonomy" id="39966"/>
    <lineage>
        <taxon>Eukaryota</taxon>
        <taxon>Fungi</taxon>
        <taxon>Dikarya</taxon>
        <taxon>Basidiomycota</taxon>
        <taxon>Agaricomycotina</taxon>
        <taxon>Agaricomycetes</taxon>
        <taxon>Agaricomycetidae</taxon>
        <taxon>Agaricales</taxon>
        <taxon>Tricholomatineae</taxon>
        <taxon>Lyophyllaceae</taxon>
        <taxon>Hypsizygus</taxon>
    </lineage>
</organism>
<dbReference type="AlphaFoldDB" id="A0A369JCM2"/>
<evidence type="ECO:0000256" key="1">
    <source>
        <dbReference type="SAM" id="SignalP"/>
    </source>
</evidence>
<evidence type="ECO:0000313" key="3">
    <source>
        <dbReference type="EMBL" id="RDB19628.1"/>
    </source>
</evidence>
<dbReference type="InterPro" id="IPR035992">
    <property type="entry name" value="Ricin_B-like_lectins"/>
</dbReference>
<dbReference type="PROSITE" id="PS50231">
    <property type="entry name" value="RICIN_B_LECTIN"/>
    <property type="match status" value="1"/>
</dbReference>
<feature type="domain" description="Ricin B lectin" evidence="2">
    <location>
        <begin position="177"/>
        <end position="306"/>
    </location>
</feature>
<comment type="caution">
    <text evidence="3">The sequence shown here is derived from an EMBL/GenBank/DDBJ whole genome shotgun (WGS) entry which is preliminary data.</text>
</comment>
<protein>
    <submittedName>
        <fullName evidence="3">Extracellular exo-alpha-L-arabinofuranosidase</fullName>
    </submittedName>
</protein>
<name>A0A369JCM2_HYPMA</name>
<dbReference type="InterPro" id="IPR037176">
    <property type="entry name" value="Osmotin/thaumatin-like_sf"/>
</dbReference>
<reference evidence="3" key="1">
    <citation type="submission" date="2018-04" db="EMBL/GenBank/DDBJ databases">
        <title>Whole genome sequencing of Hypsizygus marmoreus.</title>
        <authorList>
            <person name="Choi I.-G."/>
            <person name="Min B."/>
            <person name="Kim J.-G."/>
            <person name="Kim S."/>
            <person name="Oh Y.-L."/>
            <person name="Kong W.-S."/>
            <person name="Park H."/>
            <person name="Jeong J."/>
            <person name="Song E.-S."/>
        </authorList>
    </citation>
    <scope>NUCLEOTIDE SEQUENCE [LARGE SCALE GENOMIC DNA]</scope>
    <source>
        <strain evidence="3">51987-8</strain>
    </source>
</reference>
<dbReference type="Proteomes" id="UP000076154">
    <property type="component" value="Unassembled WGS sequence"/>
</dbReference>
<accession>A0A369JCM2</accession>
<dbReference type="SMART" id="SM00458">
    <property type="entry name" value="RICIN"/>
    <property type="match status" value="1"/>
</dbReference>
<proteinExistence type="predicted"/>
<dbReference type="OrthoDB" id="6770063at2759"/>
<dbReference type="InterPro" id="IPR000772">
    <property type="entry name" value="Ricin_B_lectin"/>
</dbReference>
<dbReference type="InParanoid" id="A0A369JCM2"/>
<keyword evidence="1" id="KW-0732">Signal</keyword>
<sequence>MKFFSVFLALAISRSVLAVRHYDIVNNCPFSATIYINGQSQGSLPALGGKLARDYPENWSGLIYTDLNQGNPEGPGTARAGFYGQSNYYYIVRDPNWINVDVNITPINRAPKGGFCLSVDCKYNSCPDSYTSPPTAFPPPASGVPPASPLHSCPQAETGYTVTFCPTGELPNYQSRPNFINPGENNPNKCLDVRGNVQANGTPVQIYDCNGSGAQRWSILRGNTTVRLSGTDFCLDAGSTPGNGIGMKIWKCYDNLPAQQWYYTDDNRIALAGKGLCLDLTNGVLINGNKVQTWQCTDNNPNQVWH</sequence>
<keyword evidence="4" id="KW-1185">Reference proteome</keyword>
<dbReference type="SUPFAM" id="SSF50370">
    <property type="entry name" value="Ricin B-like lectins"/>
    <property type="match status" value="1"/>
</dbReference>
<dbReference type="SUPFAM" id="SSF49870">
    <property type="entry name" value="Osmotin, thaumatin-like protein"/>
    <property type="match status" value="1"/>
</dbReference>
<gene>
    <name evidence="3" type="primary">abfB_2</name>
    <name evidence="3" type="ORF">Hypma_013265</name>
</gene>